<dbReference type="EMBL" id="FOKG01000020">
    <property type="protein sequence ID" value="SFB56997.1"/>
    <property type="molecule type" value="Genomic_DNA"/>
</dbReference>
<accession>A0A1I1C3Q8</accession>
<keyword evidence="1" id="KW-0812">Transmembrane</keyword>
<sequence length="95" mass="9830">MTALLVTLTVVEIALVVGVLATYLVLIDRRLRVVSTHLGKIAFGVRAVESQTASIGPSVVHINETLSEIDSALGPLTDKANAAVAARGVPGTGQR</sequence>
<feature type="transmembrane region" description="Helical" evidence="1">
    <location>
        <begin position="6"/>
        <end position="26"/>
    </location>
</feature>
<gene>
    <name evidence="2" type="ORF">SAMN05216266_12088</name>
</gene>
<organism evidence="2 3">
    <name type="scientific">Amycolatopsis marina</name>
    <dbReference type="NCBI Taxonomy" id="490629"/>
    <lineage>
        <taxon>Bacteria</taxon>
        <taxon>Bacillati</taxon>
        <taxon>Actinomycetota</taxon>
        <taxon>Actinomycetes</taxon>
        <taxon>Pseudonocardiales</taxon>
        <taxon>Pseudonocardiaceae</taxon>
        <taxon>Amycolatopsis</taxon>
    </lineage>
</organism>
<evidence type="ECO:0000313" key="2">
    <source>
        <dbReference type="EMBL" id="SFB56997.1"/>
    </source>
</evidence>
<protein>
    <submittedName>
        <fullName evidence="2">Uncharacterized protein</fullName>
    </submittedName>
</protein>
<reference evidence="3" key="1">
    <citation type="submission" date="2016-10" db="EMBL/GenBank/DDBJ databases">
        <authorList>
            <person name="Varghese N."/>
            <person name="Submissions S."/>
        </authorList>
    </citation>
    <scope>NUCLEOTIDE SEQUENCE [LARGE SCALE GENOMIC DNA]</scope>
    <source>
        <strain evidence="3">CGMCC 4.3568</strain>
    </source>
</reference>
<dbReference type="RefSeq" id="WP_091677026.1">
    <property type="nucleotide sequence ID" value="NZ_FOKG01000020.1"/>
</dbReference>
<evidence type="ECO:0000313" key="3">
    <source>
        <dbReference type="Proteomes" id="UP000243799"/>
    </source>
</evidence>
<dbReference type="OrthoDB" id="5193090at2"/>
<dbReference type="Proteomes" id="UP000243799">
    <property type="component" value="Unassembled WGS sequence"/>
</dbReference>
<keyword evidence="1" id="KW-0472">Membrane</keyword>
<keyword evidence="3" id="KW-1185">Reference proteome</keyword>
<name>A0A1I1C3Q8_9PSEU</name>
<dbReference type="AlphaFoldDB" id="A0A1I1C3Q8"/>
<dbReference type="STRING" id="490629.SAMN05216266_12088"/>
<evidence type="ECO:0000256" key="1">
    <source>
        <dbReference type="SAM" id="Phobius"/>
    </source>
</evidence>
<keyword evidence="1" id="KW-1133">Transmembrane helix</keyword>
<proteinExistence type="predicted"/>